<accession>A0A0V1ABS6</accession>
<gene>
    <name evidence="1" type="ORF">T12_2192</name>
</gene>
<sequence>MNEFVDIIRDRIQADVIEVNNQSNLAGQISTCKLNYQEDMIWCFLENMPNRMIWLNPVMFMPVKYGGWNGTVMFSKAETVEIGSLLTNYEKTSFCAAFVATTSSNRLNQQVDNFVHNQQIALDNYKFIDKLCKIIFNFPNESSSAEKFVEQKELESISEKFLLVSEVQLPILFDSTWRNGTKSCLRDLYNDLLTKCHFDSFVHDFHLKTLTFTADRGEEGEETAFALFPERFNVQSFLLDFYHYYAKHPIFSNSILLNPERVTFKLPVACSPEEIFDSMLEEHSKFQQSQQQQEKHEFRVVKMGENSGDKQHSGFFLSKWSVNIRFSGTNGDEENCTAYSLFMFAGGHFPLNSSESETFSDQLNVNVFTIYVKNSRRQMSSHYWQISRFQHRLQPLLQHVENWVRDNFAEMVCEKHGGKEILRKNLPNILQEDSLREMLIETLADDQVFFYFCPQSVRCLEYLPNSAVASVKEQLIQQRLRFYTERISCPELEYLLKITHTVSASVINSEGNMLTKKTFSQISKLMRKLFDKFSGRLKFFQNKREQRQHLVLMNPNSDDYFIIITIEKRPRNYNILAVFRSVEANVERDAAYFDQIGFTGELNLLRELSKIKQDGLKTENYKQETSQKINGLEKAEKIEETTLKNAKTGKTLSKTTTDMVKDYDGKIRGEKILDIPAAKLHKVEVAGDKKEAKLLNPRDMATYIFETSDVDGVKAVIDSFVKSKKMTEEDAENYMNQVTKHLNTMHVELLQQLSKEIRLQNEKVDKAYNQMLSLSNVLSNNYQAENLLYANAKMLFWLYKNEGDVYAKKMLQQFVETVQAAAAQGSVDDSTRKLIYGVVLRAIKDASVEIPDEVLETN</sequence>
<evidence type="ECO:0000313" key="1">
    <source>
        <dbReference type="EMBL" id="KRY22271.1"/>
    </source>
</evidence>
<organism evidence="1 2">
    <name type="scientific">Trichinella patagoniensis</name>
    <dbReference type="NCBI Taxonomy" id="990121"/>
    <lineage>
        <taxon>Eukaryota</taxon>
        <taxon>Metazoa</taxon>
        <taxon>Ecdysozoa</taxon>
        <taxon>Nematoda</taxon>
        <taxon>Enoplea</taxon>
        <taxon>Dorylaimia</taxon>
        <taxon>Trichinellida</taxon>
        <taxon>Trichinellidae</taxon>
        <taxon>Trichinella</taxon>
    </lineage>
</organism>
<reference evidence="1 2" key="1">
    <citation type="submission" date="2015-01" db="EMBL/GenBank/DDBJ databases">
        <title>Evolution of Trichinella species and genotypes.</title>
        <authorList>
            <person name="Korhonen P.K."/>
            <person name="Edoardo P."/>
            <person name="Giuseppe L.R."/>
            <person name="Gasser R.B."/>
        </authorList>
    </citation>
    <scope>NUCLEOTIDE SEQUENCE [LARGE SCALE GENOMIC DNA]</scope>
    <source>
        <strain evidence="1">ISS2496</strain>
    </source>
</reference>
<comment type="caution">
    <text evidence="1">The sequence shown here is derived from an EMBL/GenBank/DDBJ whole genome shotgun (WGS) entry which is preliminary data.</text>
</comment>
<evidence type="ECO:0000313" key="2">
    <source>
        <dbReference type="Proteomes" id="UP000054783"/>
    </source>
</evidence>
<dbReference type="Proteomes" id="UP000054783">
    <property type="component" value="Unassembled WGS sequence"/>
</dbReference>
<keyword evidence="2" id="KW-1185">Reference proteome</keyword>
<proteinExistence type="predicted"/>
<dbReference type="EMBL" id="JYDQ01000010">
    <property type="protein sequence ID" value="KRY22271.1"/>
    <property type="molecule type" value="Genomic_DNA"/>
</dbReference>
<name>A0A0V1ABS6_9BILA</name>
<dbReference type="AlphaFoldDB" id="A0A0V1ABS6"/>
<protein>
    <submittedName>
        <fullName evidence="1">Uncharacterized protein</fullName>
    </submittedName>
</protein>